<dbReference type="Proteomes" id="UP000270094">
    <property type="component" value="Unassembled WGS sequence"/>
</dbReference>
<dbReference type="PANTHER" id="PTHR47966">
    <property type="entry name" value="BETA-SITE APP-CLEAVING ENZYME, ISOFORM A-RELATED"/>
    <property type="match status" value="1"/>
</dbReference>
<evidence type="ECO:0000313" key="6">
    <source>
        <dbReference type="Proteomes" id="UP000270094"/>
    </source>
</evidence>
<accession>A0A3P7IK74</accession>
<dbReference type="Pfam" id="PF00026">
    <property type="entry name" value="Asp"/>
    <property type="match status" value="1"/>
</dbReference>
<feature type="chain" id="PRO_5018295126" description="Peptidase A1 domain-containing protein" evidence="3">
    <location>
        <begin position="16"/>
        <end position="253"/>
    </location>
</feature>
<feature type="domain" description="Peptidase A1" evidence="4">
    <location>
        <begin position="67"/>
        <end position="253"/>
    </location>
</feature>
<protein>
    <recommendedName>
        <fullName evidence="4">Peptidase A1 domain-containing protein</fullName>
    </recommendedName>
</protein>
<dbReference type="SUPFAM" id="SSF50630">
    <property type="entry name" value="Acid proteases"/>
    <property type="match status" value="1"/>
</dbReference>
<evidence type="ECO:0000259" key="4">
    <source>
        <dbReference type="PROSITE" id="PS51767"/>
    </source>
</evidence>
<dbReference type="InterPro" id="IPR001461">
    <property type="entry name" value="Aspartic_peptidase_A1"/>
</dbReference>
<dbReference type="InterPro" id="IPR033121">
    <property type="entry name" value="PEPTIDASE_A1"/>
</dbReference>
<evidence type="ECO:0000256" key="1">
    <source>
        <dbReference type="ARBA" id="ARBA00007447"/>
    </source>
</evidence>
<feature type="signal peptide" evidence="3">
    <location>
        <begin position="1"/>
        <end position="15"/>
    </location>
</feature>
<dbReference type="PRINTS" id="PR00792">
    <property type="entry name" value="PEPSIN"/>
</dbReference>
<dbReference type="Gene3D" id="2.40.70.10">
    <property type="entry name" value="Acid Proteases"/>
    <property type="match status" value="2"/>
</dbReference>
<dbReference type="InterPro" id="IPR021109">
    <property type="entry name" value="Peptidase_aspartic_dom_sf"/>
</dbReference>
<comment type="similarity">
    <text evidence="1">Belongs to the peptidase A1 family.</text>
</comment>
<proteinExistence type="inferred from homology"/>
<evidence type="ECO:0000256" key="2">
    <source>
        <dbReference type="PIRSR" id="PIRSR601461-2"/>
    </source>
</evidence>
<organism evidence="5 6">
    <name type="scientific">Strongylus vulgaris</name>
    <name type="common">Blood worm</name>
    <dbReference type="NCBI Taxonomy" id="40348"/>
    <lineage>
        <taxon>Eukaryota</taxon>
        <taxon>Metazoa</taxon>
        <taxon>Ecdysozoa</taxon>
        <taxon>Nematoda</taxon>
        <taxon>Chromadorea</taxon>
        <taxon>Rhabditida</taxon>
        <taxon>Rhabditina</taxon>
        <taxon>Rhabditomorpha</taxon>
        <taxon>Strongyloidea</taxon>
        <taxon>Strongylidae</taxon>
        <taxon>Strongylus</taxon>
    </lineage>
</organism>
<gene>
    <name evidence="5" type="ORF">SVUK_LOCUS2207</name>
</gene>
<evidence type="ECO:0000313" key="5">
    <source>
        <dbReference type="EMBL" id="VDM67209.1"/>
    </source>
</evidence>
<dbReference type="GO" id="GO:0006508">
    <property type="term" value="P:proteolysis"/>
    <property type="evidence" value="ECO:0007669"/>
    <property type="project" value="InterPro"/>
</dbReference>
<dbReference type="PANTHER" id="PTHR47966:SF45">
    <property type="entry name" value="PEPTIDASE A1 DOMAIN-CONTAINING PROTEIN"/>
    <property type="match status" value="1"/>
</dbReference>
<dbReference type="EMBL" id="UYYB01004887">
    <property type="protein sequence ID" value="VDM67209.1"/>
    <property type="molecule type" value="Genomic_DNA"/>
</dbReference>
<sequence length="253" mass="27858">MQAAALCFLIGAATAVIRQPLTWQTSPRIEMIRRGVYEDYLRMMDAMRAATPGKFPNRALDYHDYEYVSTITIGTPQQRFVVVPDTGSADLWVPDVKCDYACRGKHKFSANSSSTFVSSKSRWSIRYATGDAKGVVGKDIVRLGGEDEKQLVIPDSVFGLAEHISPNFKKSAMDGVLGLAFSSISEIKGGPPLLNAVKRGLLEQPIFTVWLAKRGLRDGVYGGQFTYGGLDTEHCGPVIAYEPLTSASHWRFK</sequence>
<dbReference type="GO" id="GO:0004190">
    <property type="term" value="F:aspartic-type endopeptidase activity"/>
    <property type="evidence" value="ECO:0007669"/>
    <property type="project" value="InterPro"/>
</dbReference>
<evidence type="ECO:0000256" key="3">
    <source>
        <dbReference type="SAM" id="SignalP"/>
    </source>
</evidence>
<dbReference type="FunFam" id="2.40.70.10:FF:000008">
    <property type="entry name" value="Cathepsin D"/>
    <property type="match status" value="1"/>
</dbReference>
<reference evidence="5 6" key="1">
    <citation type="submission" date="2018-11" db="EMBL/GenBank/DDBJ databases">
        <authorList>
            <consortium name="Pathogen Informatics"/>
        </authorList>
    </citation>
    <scope>NUCLEOTIDE SEQUENCE [LARGE SCALE GENOMIC DNA]</scope>
</reference>
<name>A0A3P7IK74_STRVU</name>
<keyword evidence="6" id="KW-1185">Reference proteome</keyword>
<dbReference type="InterPro" id="IPR034164">
    <property type="entry name" value="Pepsin-like_dom"/>
</dbReference>
<feature type="non-terminal residue" evidence="5">
    <location>
        <position position="253"/>
    </location>
</feature>
<dbReference type="AlphaFoldDB" id="A0A3P7IK74"/>
<dbReference type="CDD" id="cd05471">
    <property type="entry name" value="pepsin_like"/>
    <property type="match status" value="1"/>
</dbReference>
<dbReference type="PROSITE" id="PS51767">
    <property type="entry name" value="PEPTIDASE_A1"/>
    <property type="match status" value="1"/>
</dbReference>
<keyword evidence="2" id="KW-1015">Disulfide bond</keyword>
<dbReference type="GO" id="GO:0005764">
    <property type="term" value="C:lysosome"/>
    <property type="evidence" value="ECO:0007669"/>
    <property type="project" value="TreeGrafter"/>
</dbReference>
<feature type="disulfide bond" evidence="2">
    <location>
        <begin position="98"/>
        <end position="102"/>
    </location>
</feature>
<keyword evidence="3" id="KW-0732">Signal</keyword>
<dbReference type="OrthoDB" id="5790032at2759"/>